<dbReference type="HOGENOM" id="CLU_035730_9_2_1"/>
<dbReference type="CDD" id="cd05382">
    <property type="entry name" value="CAP_GAPR1-like"/>
    <property type="match status" value="1"/>
</dbReference>
<sequence length="191" mass="21492">MKLVALILAAFAVSASADFAKEALQVHNELRDTHNAPPLRLSSALSRGAQSYARKLAQMGYLKHSDKKTRPGIGENLIYRCSSGPGEVLPAEKAVTDWYDEICMYNFKQPGYYSRTGHFTALVWKDTKELGIGTATSKKGRMNCLWVVARYRSGGNFNSREYFERNVLKGTFRSSYCNNKSVMDEPEKMDE</sequence>
<evidence type="ECO:0000259" key="2">
    <source>
        <dbReference type="SMART" id="SM00198"/>
    </source>
</evidence>
<dbReference type="PANTHER" id="PTHR10334">
    <property type="entry name" value="CYSTEINE-RICH SECRETORY PROTEIN-RELATED"/>
    <property type="match status" value="1"/>
</dbReference>
<feature type="signal peptide" evidence="1">
    <location>
        <begin position="1"/>
        <end position="17"/>
    </location>
</feature>
<keyword evidence="1" id="KW-0732">Signal</keyword>
<keyword evidence="4" id="KW-1185">Reference proteome</keyword>
<dbReference type="PRINTS" id="PR00837">
    <property type="entry name" value="V5TPXLIKE"/>
</dbReference>
<name>A7SZU6_NEMVE</name>
<protein>
    <recommendedName>
        <fullName evidence="2">SCP domain-containing protein</fullName>
    </recommendedName>
</protein>
<dbReference type="AlphaFoldDB" id="A7SZU6"/>
<dbReference type="InterPro" id="IPR018244">
    <property type="entry name" value="Allrgn_V5/Tpx1_CS"/>
</dbReference>
<dbReference type="Pfam" id="PF00188">
    <property type="entry name" value="CAP"/>
    <property type="match status" value="1"/>
</dbReference>
<evidence type="ECO:0000313" key="4">
    <source>
        <dbReference type="Proteomes" id="UP000001593"/>
    </source>
</evidence>
<feature type="chain" id="PRO_5002713203" description="SCP domain-containing protein" evidence="1">
    <location>
        <begin position="18"/>
        <end position="191"/>
    </location>
</feature>
<dbReference type="InterPro" id="IPR035940">
    <property type="entry name" value="CAP_sf"/>
</dbReference>
<dbReference type="SUPFAM" id="SSF55797">
    <property type="entry name" value="PR-1-like"/>
    <property type="match status" value="1"/>
</dbReference>
<evidence type="ECO:0000256" key="1">
    <source>
        <dbReference type="SAM" id="SignalP"/>
    </source>
</evidence>
<dbReference type="PhylomeDB" id="A7SZU6"/>
<dbReference type="Gene3D" id="3.40.33.10">
    <property type="entry name" value="CAP"/>
    <property type="match status" value="1"/>
</dbReference>
<dbReference type="EMBL" id="DS469985">
    <property type="protein sequence ID" value="EDO30770.1"/>
    <property type="molecule type" value="Genomic_DNA"/>
</dbReference>
<organism evidence="3 4">
    <name type="scientific">Nematostella vectensis</name>
    <name type="common">Starlet sea anemone</name>
    <dbReference type="NCBI Taxonomy" id="45351"/>
    <lineage>
        <taxon>Eukaryota</taxon>
        <taxon>Metazoa</taxon>
        <taxon>Cnidaria</taxon>
        <taxon>Anthozoa</taxon>
        <taxon>Hexacorallia</taxon>
        <taxon>Actiniaria</taxon>
        <taxon>Edwardsiidae</taxon>
        <taxon>Nematostella</taxon>
    </lineage>
</organism>
<evidence type="ECO:0000313" key="3">
    <source>
        <dbReference type="EMBL" id="EDO30770.1"/>
    </source>
</evidence>
<dbReference type="KEGG" id="nve:5501590"/>
<dbReference type="Proteomes" id="UP000001593">
    <property type="component" value="Unassembled WGS sequence"/>
</dbReference>
<dbReference type="eggNOG" id="KOG3017">
    <property type="taxonomic scope" value="Eukaryota"/>
</dbReference>
<dbReference type="InterPro" id="IPR014044">
    <property type="entry name" value="CAP_dom"/>
</dbReference>
<gene>
    <name evidence="3" type="ORF">NEMVEDRAFT_v1g220123</name>
</gene>
<dbReference type="PROSITE" id="PS01009">
    <property type="entry name" value="CRISP_1"/>
    <property type="match status" value="1"/>
</dbReference>
<proteinExistence type="predicted"/>
<dbReference type="OMA" id="KGRMNCL"/>
<dbReference type="OrthoDB" id="5976660at2759"/>
<dbReference type="FunFam" id="3.40.33.10:FF:000002">
    <property type="entry name" value="Golgi-associated plant pathogenesis-related protein 1"/>
    <property type="match status" value="1"/>
</dbReference>
<dbReference type="InParanoid" id="A7SZU6"/>
<accession>A7SZU6</accession>
<feature type="domain" description="SCP" evidence="2">
    <location>
        <begin position="18"/>
        <end position="159"/>
    </location>
</feature>
<dbReference type="InterPro" id="IPR001283">
    <property type="entry name" value="CRISP-related"/>
</dbReference>
<dbReference type="SMART" id="SM00198">
    <property type="entry name" value="SCP"/>
    <property type="match status" value="1"/>
</dbReference>
<reference evidence="3 4" key="1">
    <citation type="journal article" date="2007" name="Science">
        <title>Sea anemone genome reveals ancestral eumetazoan gene repertoire and genomic organization.</title>
        <authorList>
            <person name="Putnam N.H."/>
            <person name="Srivastava M."/>
            <person name="Hellsten U."/>
            <person name="Dirks B."/>
            <person name="Chapman J."/>
            <person name="Salamov A."/>
            <person name="Terry A."/>
            <person name="Shapiro H."/>
            <person name="Lindquist E."/>
            <person name="Kapitonov V.V."/>
            <person name="Jurka J."/>
            <person name="Genikhovich G."/>
            <person name="Grigoriev I.V."/>
            <person name="Lucas S.M."/>
            <person name="Steele R.E."/>
            <person name="Finnerty J.R."/>
            <person name="Technau U."/>
            <person name="Martindale M.Q."/>
            <person name="Rokhsar D.S."/>
        </authorList>
    </citation>
    <scope>NUCLEOTIDE SEQUENCE [LARGE SCALE GENOMIC DNA]</scope>
    <source>
        <strain evidence="4">CH2 X CH6</strain>
    </source>
</reference>
<dbReference type="InterPro" id="IPR034113">
    <property type="entry name" value="SCP_GAPR1-like"/>
</dbReference>
<dbReference type="GO" id="GO:0005615">
    <property type="term" value="C:extracellular space"/>
    <property type="evidence" value="ECO:0000318"/>
    <property type="project" value="GO_Central"/>
</dbReference>